<dbReference type="Proteomes" id="UP000005435">
    <property type="component" value="Chromosome"/>
</dbReference>
<name>G8M0I8_ACECE</name>
<evidence type="ECO:0000313" key="2">
    <source>
        <dbReference type="EMBL" id="AEV68033.1"/>
    </source>
</evidence>
<dbReference type="EMBL" id="CP003065">
    <property type="protein sequence ID" value="AEV68033.1"/>
    <property type="molecule type" value="Genomic_DNA"/>
</dbReference>
<accession>G8M0I8</accession>
<dbReference type="AlphaFoldDB" id="G8M0I8"/>
<dbReference type="InterPro" id="IPR024207">
    <property type="entry name" value="CotJB_dom"/>
</dbReference>
<feature type="domain" description="Protein CotJB" evidence="1">
    <location>
        <begin position="7"/>
        <end position="81"/>
    </location>
</feature>
<organism evidence="2 3">
    <name type="scientific">Acetivibrio clariflavus (strain DSM 19732 / NBRC 101661 / EBR45)</name>
    <name type="common">Clostridium clariflavum</name>
    <dbReference type="NCBI Taxonomy" id="720554"/>
    <lineage>
        <taxon>Bacteria</taxon>
        <taxon>Bacillati</taxon>
        <taxon>Bacillota</taxon>
        <taxon>Clostridia</taxon>
        <taxon>Eubacteriales</taxon>
        <taxon>Oscillospiraceae</taxon>
        <taxon>Acetivibrio</taxon>
    </lineage>
</organism>
<dbReference type="HOGENOM" id="CLU_163198_1_0_9"/>
<dbReference type="eggNOG" id="ENOG5032Y4N">
    <property type="taxonomic scope" value="Bacteria"/>
</dbReference>
<gene>
    <name evidence="2" type="ordered locus">Clocl_1382</name>
</gene>
<sequence>MDQNQENLLKEVMAADFTVTDLMLYLDTHPCDQNAIALYNYSVQRSLTLRQEYERLYGPIIAQLTPSKFPWQWVQGDWPWEK</sequence>
<dbReference type="InterPro" id="IPR016571">
    <property type="entry name" value="Spore_coat_assembly_CotJB"/>
</dbReference>
<protein>
    <recommendedName>
        <fullName evidence="1">Protein CotJB domain-containing protein</fullName>
    </recommendedName>
</protein>
<dbReference type="PIRSF" id="PIRSF010606">
    <property type="entry name" value="Spore_coat_CotJB"/>
    <property type="match status" value="1"/>
</dbReference>
<proteinExistence type="predicted"/>
<dbReference type="KEGG" id="ccl:Clocl_1382"/>
<reference evidence="3" key="1">
    <citation type="submission" date="2011-12" db="EMBL/GenBank/DDBJ databases">
        <title>Complete sequence of Clostridium clariflavum DSM 19732.</title>
        <authorList>
            <consortium name="US DOE Joint Genome Institute"/>
            <person name="Lucas S."/>
            <person name="Han J."/>
            <person name="Lapidus A."/>
            <person name="Cheng J.-F."/>
            <person name="Goodwin L."/>
            <person name="Pitluck S."/>
            <person name="Peters L."/>
            <person name="Teshima H."/>
            <person name="Detter J.C."/>
            <person name="Han C."/>
            <person name="Tapia R."/>
            <person name="Land M."/>
            <person name="Hauser L."/>
            <person name="Kyrpides N."/>
            <person name="Ivanova N."/>
            <person name="Pagani I."/>
            <person name="Kitzmiller T."/>
            <person name="Lynd L."/>
            <person name="Izquierdo J."/>
            <person name="Woyke T."/>
        </authorList>
    </citation>
    <scope>NUCLEOTIDE SEQUENCE [LARGE SCALE GENOMIC DNA]</scope>
    <source>
        <strain evidence="3">DSM 19732 / NBRC 101661 / EBR45</strain>
    </source>
</reference>
<reference evidence="2 3" key="2">
    <citation type="journal article" date="2012" name="Stand. Genomic Sci.">
        <title>Complete Genome Sequence of Clostridium clariflavum DSM 19732.</title>
        <authorList>
            <person name="Izquierdo J.A."/>
            <person name="Goodwin L."/>
            <person name="Davenport K.W."/>
            <person name="Teshima H."/>
            <person name="Bruce D."/>
            <person name="Detter C."/>
            <person name="Tapia R."/>
            <person name="Han S."/>
            <person name="Land M."/>
            <person name="Hauser L."/>
            <person name="Jeffries C.D."/>
            <person name="Han J."/>
            <person name="Pitluck S."/>
            <person name="Nolan M."/>
            <person name="Chen A."/>
            <person name="Huntemann M."/>
            <person name="Mavromatis K."/>
            <person name="Mikhailova N."/>
            <person name="Liolios K."/>
            <person name="Woyke T."/>
            <person name="Lynd L.R."/>
        </authorList>
    </citation>
    <scope>NUCLEOTIDE SEQUENCE [LARGE SCALE GENOMIC DNA]</scope>
    <source>
        <strain evidence="3">DSM 19732 / NBRC 101661 / EBR45</strain>
    </source>
</reference>
<evidence type="ECO:0000259" key="1">
    <source>
        <dbReference type="Pfam" id="PF12652"/>
    </source>
</evidence>
<keyword evidence="3" id="KW-1185">Reference proteome</keyword>
<dbReference type="Pfam" id="PF12652">
    <property type="entry name" value="CotJB"/>
    <property type="match status" value="1"/>
</dbReference>
<evidence type="ECO:0000313" key="3">
    <source>
        <dbReference type="Proteomes" id="UP000005435"/>
    </source>
</evidence>
<dbReference type="STRING" id="720554.Clocl_1382"/>
<dbReference type="OrthoDB" id="9804099at2"/>
<dbReference type="RefSeq" id="WP_014254647.1">
    <property type="nucleotide sequence ID" value="NC_016627.1"/>
</dbReference>